<dbReference type="RefSeq" id="WP_184521487.1">
    <property type="nucleotide sequence ID" value="NZ_JACHGK010000001.1"/>
</dbReference>
<organism evidence="2 3">
    <name type="scientific">Bacillus benzoevorans</name>
    <dbReference type="NCBI Taxonomy" id="1456"/>
    <lineage>
        <taxon>Bacteria</taxon>
        <taxon>Bacillati</taxon>
        <taxon>Bacillota</taxon>
        <taxon>Bacilli</taxon>
        <taxon>Bacillales</taxon>
        <taxon>Bacillaceae</taxon>
        <taxon>Bacillus</taxon>
    </lineage>
</organism>
<feature type="transmembrane region" description="Helical" evidence="1">
    <location>
        <begin position="145"/>
        <end position="163"/>
    </location>
</feature>
<reference evidence="2 3" key="1">
    <citation type="submission" date="2020-08" db="EMBL/GenBank/DDBJ databases">
        <title>Genomic Encyclopedia of Type Strains, Phase IV (KMG-IV): sequencing the most valuable type-strain genomes for metagenomic binning, comparative biology and taxonomic classification.</title>
        <authorList>
            <person name="Goeker M."/>
        </authorList>
    </citation>
    <scope>NUCLEOTIDE SEQUENCE [LARGE SCALE GENOMIC DNA]</scope>
    <source>
        <strain evidence="2 3">DSM 5391</strain>
    </source>
</reference>
<protein>
    <recommendedName>
        <fullName evidence="4">YwiC-like protein</fullName>
    </recommendedName>
</protein>
<accession>A0A7X0HQ78</accession>
<feature type="transmembrane region" description="Helical" evidence="1">
    <location>
        <begin position="221"/>
        <end position="240"/>
    </location>
</feature>
<feature type="transmembrane region" description="Helical" evidence="1">
    <location>
        <begin position="12"/>
        <end position="30"/>
    </location>
</feature>
<evidence type="ECO:0000256" key="1">
    <source>
        <dbReference type="SAM" id="Phobius"/>
    </source>
</evidence>
<keyword evidence="1" id="KW-0812">Transmembrane</keyword>
<feature type="transmembrane region" description="Helical" evidence="1">
    <location>
        <begin position="65"/>
        <end position="81"/>
    </location>
</feature>
<evidence type="ECO:0000313" key="2">
    <source>
        <dbReference type="EMBL" id="MBB6443526.1"/>
    </source>
</evidence>
<feature type="transmembrane region" description="Helical" evidence="1">
    <location>
        <begin position="112"/>
        <end position="133"/>
    </location>
</feature>
<keyword evidence="3" id="KW-1185">Reference proteome</keyword>
<keyword evidence="1" id="KW-0472">Membrane</keyword>
<dbReference type="EMBL" id="JACHGK010000001">
    <property type="protein sequence ID" value="MBB6443526.1"/>
    <property type="molecule type" value="Genomic_DNA"/>
</dbReference>
<comment type="caution">
    <text evidence="2">The sequence shown here is derived from an EMBL/GenBank/DDBJ whole genome shotgun (WGS) entry which is preliminary data.</text>
</comment>
<evidence type="ECO:0008006" key="4">
    <source>
        <dbReference type="Google" id="ProtNLM"/>
    </source>
</evidence>
<name>A0A7X0HQ78_9BACI</name>
<gene>
    <name evidence="2" type="ORF">HNR53_000114</name>
</gene>
<feature type="transmembrane region" description="Helical" evidence="1">
    <location>
        <begin position="87"/>
        <end position="105"/>
    </location>
</feature>
<dbReference type="Pfam" id="PF14256">
    <property type="entry name" value="YwiC"/>
    <property type="match status" value="1"/>
</dbReference>
<evidence type="ECO:0000313" key="3">
    <source>
        <dbReference type="Proteomes" id="UP000531594"/>
    </source>
</evidence>
<dbReference type="InterPro" id="IPR025576">
    <property type="entry name" value="YwiC"/>
</dbReference>
<feature type="transmembrane region" description="Helical" evidence="1">
    <location>
        <begin position="36"/>
        <end position="53"/>
    </location>
</feature>
<dbReference type="AlphaFoldDB" id="A0A7X0HQ78"/>
<keyword evidence="1" id="KW-1133">Transmembrane helix</keyword>
<dbReference type="Proteomes" id="UP000531594">
    <property type="component" value="Unassembled WGS sequence"/>
</dbReference>
<proteinExistence type="predicted"/>
<sequence>MKLFLPKQHGAWAMLIIPYWLGVAASEFMWQHIPFFIGWTLMYLGTYPFLLIFKGKKVPFHTKWTLFYMVPGLLLLLIPLFARPSIIWFGLLMLPLFSLNIYFSYTNNDRALMNDFLAIFIFSITGLASSYLAKGGIEEIDIKLFMLNFLFFAGCTFYVKTMIREKKSEVYKWISFSYHVLVPLILLADRQWIAAAALLPSLIRAFYLYGKSYSIKKIGIIEIVNAAIFFILILTGLLTVV</sequence>